<dbReference type="Gene3D" id="3.30.1490.20">
    <property type="entry name" value="ATP-grasp fold, A domain"/>
    <property type="match status" value="1"/>
</dbReference>
<organism evidence="4 5">
    <name type="scientific">Legionella quinlivanii</name>
    <dbReference type="NCBI Taxonomy" id="45073"/>
    <lineage>
        <taxon>Bacteria</taxon>
        <taxon>Pseudomonadati</taxon>
        <taxon>Pseudomonadota</taxon>
        <taxon>Gammaproteobacteria</taxon>
        <taxon>Legionellales</taxon>
        <taxon>Legionellaceae</taxon>
        <taxon>Legionella</taxon>
    </lineage>
</organism>
<keyword evidence="2" id="KW-0067">ATP-binding</keyword>
<dbReference type="PANTHER" id="PTHR21621">
    <property type="entry name" value="RIBOSOMAL PROTEIN S6 MODIFICATION PROTEIN"/>
    <property type="match status" value="1"/>
</dbReference>
<comment type="caution">
    <text evidence="4">The sequence shown here is derived from an EMBL/GenBank/DDBJ whole genome shotgun (WGS) entry which is preliminary data.</text>
</comment>
<dbReference type="GO" id="GO:0046872">
    <property type="term" value="F:metal ion binding"/>
    <property type="evidence" value="ECO:0007669"/>
    <property type="project" value="InterPro"/>
</dbReference>
<dbReference type="GO" id="GO:0009432">
    <property type="term" value="P:SOS response"/>
    <property type="evidence" value="ECO:0007669"/>
    <property type="project" value="TreeGrafter"/>
</dbReference>
<dbReference type="InterPro" id="IPR013815">
    <property type="entry name" value="ATP_grasp_subdomain_1"/>
</dbReference>
<evidence type="ECO:0000256" key="1">
    <source>
        <dbReference type="ARBA" id="ARBA00023211"/>
    </source>
</evidence>
<dbReference type="EMBL" id="LNYS01000022">
    <property type="protein sequence ID" value="KTD46591.1"/>
    <property type="molecule type" value="Genomic_DNA"/>
</dbReference>
<dbReference type="InterPro" id="IPR013651">
    <property type="entry name" value="ATP-grasp_RimK-type"/>
</dbReference>
<dbReference type="GO" id="GO:0005737">
    <property type="term" value="C:cytoplasm"/>
    <property type="evidence" value="ECO:0007669"/>
    <property type="project" value="TreeGrafter"/>
</dbReference>
<name>A0A0W0XQ52_9GAMM</name>
<dbReference type="SUPFAM" id="SSF56059">
    <property type="entry name" value="Glutathione synthetase ATP-binding domain-like"/>
    <property type="match status" value="1"/>
</dbReference>
<dbReference type="PROSITE" id="PS50975">
    <property type="entry name" value="ATP_GRASP"/>
    <property type="match status" value="1"/>
</dbReference>
<feature type="domain" description="ATP-grasp" evidence="3">
    <location>
        <begin position="46"/>
        <end position="302"/>
    </location>
</feature>
<evidence type="ECO:0000256" key="2">
    <source>
        <dbReference type="PROSITE-ProRule" id="PRU00409"/>
    </source>
</evidence>
<dbReference type="GO" id="GO:0018169">
    <property type="term" value="F:ribosomal S6-glutamic acid ligase activity"/>
    <property type="evidence" value="ECO:0007669"/>
    <property type="project" value="TreeGrafter"/>
</dbReference>
<evidence type="ECO:0000313" key="4">
    <source>
        <dbReference type="EMBL" id="KTD46591.1"/>
    </source>
</evidence>
<dbReference type="Pfam" id="PF08443">
    <property type="entry name" value="RimK"/>
    <property type="match status" value="1"/>
</dbReference>
<dbReference type="GO" id="GO:0005524">
    <property type="term" value="F:ATP binding"/>
    <property type="evidence" value="ECO:0007669"/>
    <property type="project" value="UniProtKB-UniRule"/>
</dbReference>
<dbReference type="STRING" id="45073.Lqui_2516"/>
<dbReference type="PATRIC" id="fig|45073.5.peg.2663"/>
<dbReference type="InterPro" id="IPR011761">
    <property type="entry name" value="ATP-grasp"/>
</dbReference>
<accession>A0A0W0XQ52</accession>
<dbReference type="Gene3D" id="3.30.470.20">
    <property type="entry name" value="ATP-grasp fold, B domain"/>
    <property type="match status" value="2"/>
</dbReference>
<keyword evidence="1" id="KW-0464">Manganese</keyword>
<protein>
    <submittedName>
        <fullName evidence="4">UDP-N-acetylmuramyl tripeptide synthase</fullName>
    </submittedName>
</protein>
<keyword evidence="5" id="KW-1185">Reference proteome</keyword>
<evidence type="ECO:0000259" key="3">
    <source>
        <dbReference type="PROSITE" id="PS50975"/>
    </source>
</evidence>
<dbReference type="Proteomes" id="UP000054618">
    <property type="component" value="Unassembled WGS sequence"/>
</dbReference>
<sequence>MPVILREEIDGFEIVLGTRHYHFSYNESPFNNSCSARIAINKFYTNTLLESAGFPVPKAAYLNLEDFENNLLSERIADLNFPLVVKPLTGSLGMDVLCNIQSPEELNRHLTRIFSLHHHLLIEEFHRNLKSYRVLVFNKEVIGVVLCHPAHVIGNGNHTLKELIDAANIERQALENPDLGPITADEECMIRLKELGISLDYIPSKHERVVLAYTSNGTRGGSYESLGKDIGRENRQLMIQVAEQLNLQLTGIDVECEDINQPIVKTGGVIIEVNHRPDVRIHELPNAGHPQPVSKTIMRSFMYRHPFSYLRNLCTPKG</sequence>
<evidence type="ECO:0000313" key="5">
    <source>
        <dbReference type="Proteomes" id="UP000054618"/>
    </source>
</evidence>
<keyword evidence="2" id="KW-0547">Nucleotide-binding</keyword>
<proteinExistence type="predicted"/>
<gene>
    <name evidence="4" type="ORF">Lqui_2516</name>
</gene>
<dbReference type="PANTHER" id="PTHR21621:SF0">
    <property type="entry name" value="BETA-CITRYLGLUTAMATE SYNTHASE B-RELATED"/>
    <property type="match status" value="1"/>
</dbReference>
<dbReference type="RefSeq" id="WP_065236179.1">
    <property type="nucleotide sequence ID" value="NZ_CAAAIK010000008.1"/>
</dbReference>
<dbReference type="AlphaFoldDB" id="A0A0W0XQ52"/>
<reference evidence="4 5" key="1">
    <citation type="submission" date="2015-11" db="EMBL/GenBank/DDBJ databases">
        <title>Genomic analysis of 38 Legionella species identifies large and diverse effector repertoires.</title>
        <authorList>
            <person name="Burstein D."/>
            <person name="Amaro F."/>
            <person name="Zusman T."/>
            <person name="Lifshitz Z."/>
            <person name="Cohen O."/>
            <person name="Gilbert J.A."/>
            <person name="Pupko T."/>
            <person name="Shuman H.A."/>
            <person name="Segal G."/>
        </authorList>
    </citation>
    <scope>NUCLEOTIDE SEQUENCE [LARGE SCALE GENOMIC DNA]</scope>
    <source>
        <strain evidence="4 5">CDC#1442-AUS-E</strain>
    </source>
</reference>